<evidence type="ECO:0000313" key="3">
    <source>
        <dbReference type="EMBL" id="OCB89506.1"/>
    </source>
</evidence>
<dbReference type="InterPro" id="IPR016181">
    <property type="entry name" value="Acyl_CoA_acyltransferase"/>
</dbReference>
<dbReference type="GO" id="GO:0019290">
    <property type="term" value="P:siderophore biosynthetic process"/>
    <property type="evidence" value="ECO:0007669"/>
    <property type="project" value="InterPro"/>
</dbReference>
<evidence type="ECO:0000259" key="2">
    <source>
        <dbReference type="SMART" id="SM01006"/>
    </source>
</evidence>
<feature type="domain" description="Acyltransferase MbtK/IucB-like conserved" evidence="2">
    <location>
        <begin position="248"/>
        <end position="294"/>
    </location>
</feature>
<reference evidence="3" key="1">
    <citation type="submission" date="2016-06" db="EMBL/GenBank/DDBJ databases">
        <title>Draft Genome sequence of the fungus Inonotus baumii.</title>
        <authorList>
            <person name="Zhu H."/>
            <person name="Lin W."/>
        </authorList>
    </citation>
    <scope>NUCLEOTIDE SEQUENCE</scope>
    <source>
        <strain evidence="3">821</strain>
    </source>
</reference>
<proteinExistence type="inferred from homology"/>
<sequence length="422" mass="47932">MAKGASDSNPDTANPRRRLQQIQSALADDQHVLDLPDGLSVSLRTRSQDYNGTQRSTISIGSNRAVLEVTVLPREAALVLSALGTPFEKNPTEPRFPVLELEFLPDSASESDAELQNTDIWAGIYALWTLLHVQEVIPVMIKNSRPSVISYLLKSGLARCALNPNVPELFLLRSTFWQGAGQGPLWNNSRGWLLYTADYVPFPHTPSFTRSSLVIAQHPLRPPKPPPGQTIYARYVKPIGKTLTFHMIDVGSKEDMDAFHRWMNDPRVHAGWGEAGDEEKHRGYVRSMMDEPSVLPLVMSWDGERMGYAELVWIKENHVATYVPGIGAQDYDRGLHVLVGEDKYRGHEFSQAWFRSLTHYMFLADPRTWRIIGEPKRINGPIIRTSEDAGMHLETKSFYFPYKHSVMTMNLRERLFKEDMFL</sequence>
<evidence type="ECO:0000313" key="4">
    <source>
        <dbReference type="Proteomes" id="UP000757232"/>
    </source>
</evidence>
<comment type="caution">
    <text evidence="3">The sequence shown here is derived from an EMBL/GenBank/DDBJ whole genome shotgun (WGS) entry which is preliminary data.</text>
</comment>
<dbReference type="Gene3D" id="3.40.630.30">
    <property type="match status" value="1"/>
</dbReference>
<dbReference type="InterPro" id="IPR019432">
    <property type="entry name" value="Acyltransferase_MbtK/IucB-like"/>
</dbReference>
<accession>A0A9Q5NA99</accession>
<keyword evidence="4" id="KW-1185">Reference proteome</keyword>
<comment type="similarity">
    <text evidence="1">Belongs to the lysine N-acyltransferase MbtK family.</text>
</comment>
<dbReference type="EMBL" id="LNZH02000154">
    <property type="protein sequence ID" value="OCB89506.1"/>
    <property type="molecule type" value="Genomic_DNA"/>
</dbReference>
<dbReference type="OrthoDB" id="4250781at2759"/>
<dbReference type="PANTHER" id="PTHR31438:SF1">
    <property type="entry name" value="LYSINE N-ACYLTRANSFERASE C17G9.06C-RELATED"/>
    <property type="match status" value="1"/>
</dbReference>
<dbReference type="PANTHER" id="PTHR31438">
    <property type="entry name" value="LYSINE N-ACYLTRANSFERASE C17G9.06C-RELATED"/>
    <property type="match status" value="1"/>
</dbReference>
<dbReference type="Proteomes" id="UP000757232">
    <property type="component" value="Unassembled WGS sequence"/>
</dbReference>
<dbReference type="SUPFAM" id="SSF55729">
    <property type="entry name" value="Acyl-CoA N-acyltransferases (Nat)"/>
    <property type="match status" value="1"/>
</dbReference>
<protein>
    <recommendedName>
        <fullName evidence="2">Acyltransferase MbtK/IucB-like conserved domain-containing protein</fullName>
    </recommendedName>
</protein>
<dbReference type="Pfam" id="PF13523">
    <property type="entry name" value="Acetyltransf_8"/>
    <property type="match status" value="1"/>
</dbReference>
<dbReference type="AlphaFoldDB" id="A0A9Q5NA99"/>
<organism evidence="3 4">
    <name type="scientific">Sanghuangporus baumii</name>
    <name type="common">Phellinus baumii</name>
    <dbReference type="NCBI Taxonomy" id="108892"/>
    <lineage>
        <taxon>Eukaryota</taxon>
        <taxon>Fungi</taxon>
        <taxon>Dikarya</taxon>
        <taxon>Basidiomycota</taxon>
        <taxon>Agaricomycotina</taxon>
        <taxon>Agaricomycetes</taxon>
        <taxon>Hymenochaetales</taxon>
        <taxon>Hymenochaetaceae</taxon>
        <taxon>Sanghuangporus</taxon>
    </lineage>
</organism>
<gene>
    <name evidence="3" type="ORF">A7U60_g3301</name>
</gene>
<evidence type="ECO:0000256" key="1">
    <source>
        <dbReference type="ARBA" id="ARBA00009893"/>
    </source>
</evidence>
<dbReference type="GO" id="GO:0016410">
    <property type="term" value="F:N-acyltransferase activity"/>
    <property type="evidence" value="ECO:0007669"/>
    <property type="project" value="TreeGrafter"/>
</dbReference>
<name>A0A9Q5NA99_SANBA</name>
<dbReference type="SMART" id="SM01006">
    <property type="entry name" value="AlcB"/>
    <property type="match status" value="1"/>
</dbReference>